<feature type="binding site" evidence="2">
    <location>
        <begin position="13"/>
        <end position="20"/>
    </location>
    <ligand>
        <name>ATP</name>
        <dbReference type="ChEBI" id="CHEBI:30616"/>
    </ligand>
</feature>
<keyword evidence="2" id="KW-0067">ATP-binding</keyword>
<dbReference type="GO" id="GO:0016301">
    <property type="term" value="F:kinase activity"/>
    <property type="evidence" value="ECO:0007669"/>
    <property type="project" value="UniProtKB-KW"/>
</dbReference>
<comment type="pathway">
    <text evidence="2">Amino-sugar metabolism; 1,6-anhydro-N-acetylmuramate degradation.</text>
</comment>
<keyword evidence="4" id="KW-1185">Reference proteome</keyword>
<dbReference type="UniPathway" id="UPA00544"/>
<name>A0A1T4LK58_9HYPH</name>
<dbReference type="NCBIfam" id="NF007141">
    <property type="entry name" value="PRK09585.1-5"/>
    <property type="match status" value="1"/>
</dbReference>
<evidence type="ECO:0000313" key="4">
    <source>
        <dbReference type="Proteomes" id="UP000190092"/>
    </source>
</evidence>
<evidence type="ECO:0000256" key="2">
    <source>
        <dbReference type="HAMAP-Rule" id="MF_01270"/>
    </source>
</evidence>
<dbReference type="SUPFAM" id="SSF53067">
    <property type="entry name" value="Actin-like ATPase domain"/>
    <property type="match status" value="1"/>
</dbReference>
<reference evidence="4" key="1">
    <citation type="submission" date="2017-02" db="EMBL/GenBank/DDBJ databases">
        <authorList>
            <person name="Varghese N."/>
            <person name="Submissions S."/>
        </authorList>
    </citation>
    <scope>NUCLEOTIDE SEQUENCE [LARGE SCALE GENOMIC DNA]</scope>
    <source>
        <strain evidence="4">ATCC 27094</strain>
    </source>
</reference>
<comment type="function">
    <text evidence="2">Catalyzes the specific phosphorylation of 1,6-anhydro-N-acetylmuramic acid (anhMurNAc) with the simultaneous cleavage of the 1,6-anhydro ring, generating MurNAc-6-P. Is required for the utilization of anhMurNAc either imported from the medium or derived from its own cell wall murein, and thus plays a role in cell wall recycling.</text>
</comment>
<organism evidence="3 4">
    <name type="scientific">Enhydrobacter aerosaccus</name>
    <dbReference type="NCBI Taxonomy" id="225324"/>
    <lineage>
        <taxon>Bacteria</taxon>
        <taxon>Pseudomonadati</taxon>
        <taxon>Pseudomonadota</taxon>
        <taxon>Alphaproteobacteria</taxon>
        <taxon>Hyphomicrobiales</taxon>
        <taxon>Enhydrobacter</taxon>
    </lineage>
</organism>
<dbReference type="Gene3D" id="3.30.420.40">
    <property type="match status" value="2"/>
</dbReference>
<keyword evidence="2" id="KW-0808">Transferase</keyword>
<dbReference type="Proteomes" id="UP000190092">
    <property type="component" value="Unassembled WGS sequence"/>
</dbReference>
<keyword evidence="2" id="KW-0547">Nucleotide-binding</keyword>
<dbReference type="InterPro" id="IPR043129">
    <property type="entry name" value="ATPase_NBD"/>
</dbReference>
<dbReference type="EC" id="2.7.1.170" evidence="2"/>
<dbReference type="UniPathway" id="UPA00343"/>
<evidence type="ECO:0000313" key="3">
    <source>
        <dbReference type="EMBL" id="SJZ55152.1"/>
    </source>
</evidence>
<dbReference type="PANTHER" id="PTHR30605:SF0">
    <property type="entry name" value="ANHYDRO-N-ACETYLMURAMIC ACID KINASE"/>
    <property type="match status" value="1"/>
</dbReference>
<keyword evidence="1 2" id="KW-0119">Carbohydrate metabolism</keyword>
<dbReference type="STRING" id="225324.SAMN02745126_01590"/>
<dbReference type="AlphaFoldDB" id="A0A1T4LK58"/>
<gene>
    <name evidence="2" type="primary">anmK</name>
    <name evidence="3" type="ORF">SAMN02745126_01590</name>
</gene>
<protein>
    <recommendedName>
        <fullName evidence="2">Anhydro-N-acetylmuramic acid kinase</fullName>
        <ecNumber evidence="2">2.7.1.170</ecNumber>
    </recommendedName>
    <alternativeName>
        <fullName evidence="2">AnhMurNAc kinase</fullName>
    </alternativeName>
</protein>
<dbReference type="GO" id="GO:0005524">
    <property type="term" value="F:ATP binding"/>
    <property type="evidence" value="ECO:0007669"/>
    <property type="project" value="UniProtKB-UniRule"/>
</dbReference>
<accession>A0A1T4LK58</accession>
<dbReference type="PANTHER" id="PTHR30605">
    <property type="entry name" value="ANHYDRO-N-ACETYLMURAMIC ACID KINASE"/>
    <property type="match status" value="1"/>
</dbReference>
<dbReference type="HAMAP" id="MF_01270">
    <property type="entry name" value="AnhMurNAc_kinase"/>
    <property type="match status" value="1"/>
</dbReference>
<dbReference type="GO" id="GO:0009254">
    <property type="term" value="P:peptidoglycan turnover"/>
    <property type="evidence" value="ECO:0007669"/>
    <property type="project" value="UniProtKB-UniRule"/>
</dbReference>
<dbReference type="GO" id="GO:0016773">
    <property type="term" value="F:phosphotransferase activity, alcohol group as acceptor"/>
    <property type="evidence" value="ECO:0007669"/>
    <property type="project" value="UniProtKB-UniRule"/>
</dbReference>
<dbReference type="OrthoDB" id="9763949at2"/>
<keyword evidence="2 3" id="KW-0418">Kinase</keyword>
<comment type="similarity">
    <text evidence="2">Belongs to the anhydro-N-acetylmuramic acid kinase family.</text>
</comment>
<dbReference type="GO" id="GO:0097175">
    <property type="term" value="P:1,6-anhydro-N-acetyl-beta-muramic acid catabolic process"/>
    <property type="evidence" value="ECO:0007669"/>
    <property type="project" value="UniProtKB-UniRule"/>
</dbReference>
<dbReference type="GO" id="GO:0006040">
    <property type="term" value="P:amino sugar metabolic process"/>
    <property type="evidence" value="ECO:0007669"/>
    <property type="project" value="InterPro"/>
</dbReference>
<dbReference type="InterPro" id="IPR005338">
    <property type="entry name" value="Anhydro_N_Ac-Mur_kinase"/>
</dbReference>
<evidence type="ECO:0000256" key="1">
    <source>
        <dbReference type="ARBA" id="ARBA00023277"/>
    </source>
</evidence>
<comment type="catalytic activity">
    <reaction evidence="2">
        <text>1,6-anhydro-N-acetyl-beta-muramate + ATP + H2O = N-acetyl-D-muramate 6-phosphate + ADP + H(+)</text>
        <dbReference type="Rhea" id="RHEA:24952"/>
        <dbReference type="ChEBI" id="CHEBI:15377"/>
        <dbReference type="ChEBI" id="CHEBI:15378"/>
        <dbReference type="ChEBI" id="CHEBI:30616"/>
        <dbReference type="ChEBI" id="CHEBI:58690"/>
        <dbReference type="ChEBI" id="CHEBI:58722"/>
        <dbReference type="ChEBI" id="CHEBI:456216"/>
        <dbReference type="EC" id="2.7.1.170"/>
    </reaction>
</comment>
<sequence>MGRPLRVVGLMSGTSVDGVDVALIETDGERIAHLGPCLTLPYTDESRRRIRAAFGAETGNEITRSAEEAVTAAHVEAVRRWSSDYGVDLSSVDVVGFHGQTITHRPEKRFTWQIGDGAALAKTLGVRVVNDLRSADVAAGGQGAPLVPVYHAALVRDLPRPIAVVNVGGVANVTWVGEDGALLAFDTGPGNGPIDDWCARRAGTRFDRDGVLAASGKVNRGRLLRFSENLFFNKLPPKSLDRGDFNDAWVDGLSVADGAATLTWGTARSIALAERHFPAPVRQWVISGGGARNPTLLRAIAEETRATVVTAEQLGWNGDAIEAQAFGFLAARSLRGLPITFPTTTGVPMAMTGGRLHIP</sequence>
<dbReference type="RefSeq" id="WP_139373759.1">
    <property type="nucleotide sequence ID" value="NZ_FUWJ01000001.1"/>
</dbReference>
<dbReference type="EMBL" id="FUWJ01000001">
    <property type="protein sequence ID" value="SJZ55152.1"/>
    <property type="molecule type" value="Genomic_DNA"/>
</dbReference>
<comment type="pathway">
    <text evidence="2">Cell wall biogenesis; peptidoglycan recycling.</text>
</comment>
<dbReference type="Pfam" id="PF03702">
    <property type="entry name" value="AnmK"/>
    <property type="match status" value="1"/>
</dbReference>
<proteinExistence type="inferred from homology"/>